<dbReference type="Gene3D" id="3.40.50.2000">
    <property type="entry name" value="Glycogen Phosphorylase B"/>
    <property type="match status" value="2"/>
</dbReference>
<comment type="similarity">
    <text evidence="4 8">Belongs to the glycosyltransferase 1 family. Bacterial/plant glycogen synthase subfamily.</text>
</comment>
<feature type="domain" description="Starch synthase catalytic" evidence="10">
    <location>
        <begin position="5"/>
        <end position="237"/>
    </location>
</feature>
<dbReference type="Proteomes" id="UP001518990">
    <property type="component" value="Unassembled WGS sequence"/>
</dbReference>
<evidence type="ECO:0000256" key="5">
    <source>
        <dbReference type="ARBA" id="ARBA00022676"/>
    </source>
</evidence>
<evidence type="ECO:0000256" key="3">
    <source>
        <dbReference type="ARBA" id="ARBA00004964"/>
    </source>
</evidence>
<gene>
    <name evidence="8 11" type="primary">glgA</name>
    <name evidence="11" type="ORF">IAI60_11380</name>
</gene>
<protein>
    <recommendedName>
        <fullName evidence="8">Glycogen synthase</fullName>
        <ecNumber evidence="8">2.4.1.21</ecNumber>
    </recommendedName>
    <alternativeName>
        <fullName evidence="8">Starch [bacterial glycogen] synthase</fullName>
    </alternativeName>
</protein>
<sequence length="481" mass="50975">MSLAVLSVASELYPLIKTGGLADVAGALPLALAAEGIAVRSLLPGYPRVLRALEEAEPALELGPLFGGPARLLAARAHGLDLLILDAPHLYDRDGGPYSGPDGRDWPDNPQRFAALAQVAARISQGALHGFLPDVLHAHDWQAGLVPAYLEYWEGRRPGSVFTVHNLAFQGQCDAGLLAELGLPPQAYSIDGVEYYGSIGFLKAGLRLADRITTVSPSYAAEIMTEAGGMGLAGLLRDRARDLSGILNGIDTTVWDPAADPSLPATYTAATLEAREANRRALRARLGLYEAREAPLLGIVSRLSWQKGMDAVLEALPALLEHGMQLAVLGTGDQALEEGFQHAAVAHPGRIGLHLGYNESLAHLIQGGCDALLVPSRFEPCGLTQLCALRYGAVPVVARVGGLSDTVIDANDMALAAGVGTGIQFASASREALEGALGRLAGLWRQSDLWAHLQRNGMATDVSWTRPARHYAALYRSVARR</sequence>
<keyword evidence="12" id="KW-1185">Reference proteome</keyword>
<dbReference type="NCBIfam" id="NF001899">
    <property type="entry name" value="PRK00654.1-2"/>
    <property type="match status" value="1"/>
</dbReference>
<keyword evidence="6 8" id="KW-0808">Transferase</keyword>
<dbReference type="NCBIfam" id="TIGR02095">
    <property type="entry name" value="glgA"/>
    <property type="match status" value="1"/>
</dbReference>
<evidence type="ECO:0000256" key="1">
    <source>
        <dbReference type="ARBA" id="ARBA00001478"/>
    </source>
</evidence>
<evidence type="ECO:0000259" key="10">
    <source>
        <dbReference type="Pfam" id="PF08323"/>
    </source>
</evidence>
<keyword evidence="5 8" id="KW-0328">Glycosyltransferase</keyword>
<dbReference type="EMBL" id="JACTNF010000010">
    <property type="protein sequence ID" value="MBO1075210.1"/>
    <property type="molecule type" value="Genomic_DNA"/>
</dbReference>
<dbReference type="PANTHER" id="PTHR45825">
    <property type="entry name" value="GRANULE-BOUND STARCH SYNTHASE 1, CHLOROPLASTIC/AMYLOPLASTIC"/>
    <property type="match status" value="1"/>
</dbReference>
<reference evidence="11 12" key="1">
    <citation type="submission" date="2020-09" db="EMBL/GenBank/DDBJ databases">
        <title>Roseomonas.</title>
        <authorList>
            <person name="Zhu W."/>
        </authorList>
    </citation>
    <scope>NUCLEOTIDE SEQUENCE [LARGE SCALE GENOMIC DNA]</scope>
    <source>
        <strain evidence="11 12">1311</strain>
    </source>
</reference>
<proteinExistence type="inferred from homology"/>
<dbReference type="InterPro" id="IPR013534">
    <property type="entry name" value="Starch_synth_cat_dom"/>
</dbReference>
<evidence type="ECO:0000256" key="8">
    <source>
        <dbReference type="HAMAP-Rule" id="MF_00484"/>
    </source>
</evidence>
<feature type="domain" description="Glycosyl transferase family 1" evidence="9">
    <location>
        <begin position="293"/>
        <end position="433"/>
    </location>
</feature>
<comment type="pathway">
    <text evidence="3 8">Glycan biosynthesis; glycogen biosynthesis.</text>
</comment>
<evidence type="ECO:0000256" key="4">
    <source>
        <dbReference type="ARBA" id="ARBA00010281"/>
    </source>
</evidence>
<name>A0ABS3KCQ0_9PROT</name>
<dbReference type="EC" id="2.4.1.21" evidence="8"/>
<dbReference type="SUPFAM" id="SSF53756">
    <property type="entry name" value="UDP-Glycosyltransferase/glycogen phosphorylase"/>
    <property type="match status" value="1"/>
</dbReference>
<dbReference type="InterPro" id="IPR011835">
    <property type="entry name" value="GS/SS"/>
</dbReference>
<dbReference type="InterPro" id="IPR001296">
    <property type="entry name" value="Glyco_trans_1"/>
</dbReference>
<dbReference type="Pfam" id="PF08323">
    <property type="entry name" value="Glyco_transf_5"/>
    <property type="match status" value="1"/>
</dbReference>
<dbReference type="NCBIfam" id="NF010699">
    <property type="entry name" value="PRK14099.1"/>
    <property type="match status" value="1"/>
</dbReference>
<evidence type="ECO:0000256" key="7">
    <source>
        <dbReference type="ARBA" id="ARBA00023056"/>
    </source>
</evidence>
<feature type="binding site" evidence="8">
    <location>
        <position position="17"/>
    </location>
    <ligand>
        <name>ADP-alpha-D-glucose</name>
        <dbReference type="ChEBI" id="CHEBI:57498"/>
    </ligand>
</feature>
<evidence type="ECO:0000313" key="12">
    <source>
        <dbReference type="Proteomes" id="UP001518990"/>
    </source>
</evidence>
<keyword evidence="7 8" id="KW-0320">Glycogen biosynthesis</keyword>
<evidence type="ECO:0000256" key="2">
    <source>
        <dbReference type="ARBA" id="ARBA00002764"/>
    </source>
</evidence>
<dbReference type="Pfam" id="PF00534">
    <property type="entry name" value="Glycos_transf_1"/>
    <property type="match status" value="1"/>
</dbReference>
<comment type="catalytic activity">
    <reaction evidence="1 8">
        <text>[(1-&gt;4)-alpha-D-glucosyl](n) + ADP-alpha-D-glucose = [(1-&gt;4)-alpha-D-glucosyl](n+1) + ADP + H(+)</text>
        <dbReference type="Rhea" id="RHEA:18189"/>
        <dbReference type="Rhea" id="RHEA-COMP:9584"/>
        <dbReference type="Rhea" id="RHEA-COMP:9587"/>
        <dbReference type="ChEBI" id="CHEBI:15378"/>
        <dbReference type="ChEBI" id="CHEBI:15444"/>
        <dbReference type="ChEBI" id="CHEBI:57498"/>
        <dbReference type="ChEBI" id="CHEBI:456216"/>
        <dbReference type="EC" id="2.4.1.21"/>
    </reaction>
</comment>
<evidence type="ECO:0000256" key="6">
    <source>
        <dbReference type="ARBA" id="ARBA00022679"/>
    </source>
</evidence>
<organism evidence="11 12">
    <name type="scientific">Roseomonas marmotae</name>
    <dbReference type="NCBI Taxonomy" id="2768161"/>
    <lineage>
        <taxon>Bacteria</taxon>
        <taxon>Pseudomonadati</taxon>
        <taxon>Pseudomonadota</taxon>
        <taxon>Alphaproteobacteria</taxon>
        <taxon>Acetobacterales</taxon>
        <taxon>Roseomonadaceae</taxon>
        <taxon>Roseomonas</taxon>
    </lineage>
</organism>
<comment type="function">
    <text evidence="2 8">Synthesizes alpha-1,4-glucan chains using ADP-glucose.</text>
</comment>
<dbReference type="HAMAP" id="MF_00484">
    <property type="entry name" value="Glycogen_synth"/>
    <property type="match status" value="1"/>
</dbReference>
<comment type="caution">
    <text evidence="11">The sequence shown here is derived from an EMBL/GenBank/DDBJ whole genome shotgun (WGS) entry which is preliminary data.</text>
</comment>
<accession>A0ABS3KCQ0</accession>
<dbReference type="CDD" id="cd03791">
    <property type="entry name" value="GT5_Glycogen_synthase_DULL1-like"/>
    <property type="match status" value="1"/>
</dbReference>
<evidence type="ECO:0000313" key="11">
    <source>
        <dbReference type="EMBL" id="MBO1075210.1"/>
    </source>
</evidence>
<evidence type="ECO:0000259" key="9">
    <source>
        <dbReference type="Pfam" id="PF00534"/>
    </source>
</evidence>
<dbReference type="PANTHER" id="PTHR45825:SF11">
    <property type="entry name" value="ALPHA AMYLASE DOMAIN-CONTAINING PROTEIN"/>
    <property type="match status" value="1"/>
</dbReference>